<gene>
    <name evidence="5" type="primary">dprA</name>
    <name evidence="5" type="ORF">GCM10022277_42780</name>
</gene>
<dbReference type="SUPFAM" id="SSF102405">
    <property type="entry name" value="MCP/YpsA-like"/>
    <property type="match status" value="1"/>
</dbReference>
<dbReference type="EMBL" id="BAABBN010000017">
    <property type="protein sequence ID" value="GAA3942392.1"/>
    <property type="molecule type" value="Genomic_DNA"/>
</dbReference>
<reference evidence="6" key="1">
    <citation type="journal article" date="2019" name="Int. J. Syst. Evol. Microbiol.">
        <title>The Global Catalogue of Microorganisms (GCM) 10K type strain sequencing project: providing services to taxonomists for standard genome sequencing and annotation.</title>
        <authorList>
            <consortium name="The Broad Institute Genomics Platform"/>
            <consortium name="The Broad Institute Genome Sequencing Center for Infectious Disease"/>
            <person name="Wu L."/>
            <person name="Ma J."/>
        </authorList>
    </citation>
    <scope>NUCLEOTIDE SEQUENCE [LARGE SCALE GENOMIC DNA]</scope>
    <source>
        <strain evidence="6">JCM 17551</strain>
    </source>
</reference>
<dbReference type="NCBIfam" id="TIGR00732">
    <property type="entry name" value="dprA"/>
    <property type="match status" value="1"/>
</dbReference>
<dbReference type="PANTHER" id="PTHR43022:SF1">
    <property type="entry name" value="PROTEIN SMF"/>
    <property type="match status" value="1"/>
</dbReference>
<dbReference type="Pfam" id="PF17782">
    <property type="entry name" value="WHD_DprA"/>
    <property type="match status" value="1"/>
</dbReference>
<dbReference type="InterPro" id="IPR003488">
    <property type="entry name" value="DprA"/>
</dbReference>
<accession>A0ABP7NC62</accession>
<feature type="domain" description="DprA winged helix" evidence="4">
    <location>
        <begin position="386"/>
        <end position="432"/>
    </location>
</feature>
<dbReference type="InterPro" id="IPR057666">
    <property type="entry name" value="DrpA_SLOG"/>
</dbReference>
<feature type="domain" description="Smf/DprA SLOG" evidence="3">
    <location>
        <begin position="88"/>
        <end position="300"/>
    </location>
</feature>
<protein>
    <submittedName>
        <fullName evidence="5">DNA-processing protein DprA</fullName>
    </submittedName>
</protein>
<evidence type="ECO:0000313" key="5">
    <source>
        <dbReference type="EMBL" id="GAA3942392.1"/>
    </source>
</evidence>
<feature type="region of interest" description="Disordered" evidence="2">
    <location>
        <begin position="346"/>
        <end position="381"/>
    </location>
</feature>
<dbReference type="Pfam" id="PF02481">
    <property type="entry name" value="DNA_processg_A"/>
    <property type="match status" value="1"/>
</dbReference>
<dbReference type="PANTHER" id="PTHR43022">
    <property type="entry name" value="PROTEIN SMF"/>
    <property type="match status" value="1"/>
</dbReference>
<evidence type="ECO:0000313" key="6">
    <source>
        <dbReference type="Proteomes" id="UP001501565"/>
    </source>
</evidence>
<dbReference type="RefSeq" id="WP_344800706.1">
    <property type="nucleotide sequence ID" value="NZ_BAABBN010000017.1"/>
</dbReference>
<comment type="similarity">
    <text evidence="1">Belongs to the DprA/Smf family.</text>
</comment>
<evidence type="ECO:0000256" key="2">
    <source>
        <dbReference type="SAM" id="MobiDB-lite"/>
    </source>
</evidence>
<dbReference type="Gene3D" id="3.40.50.450">
    <property type="match status" value="1"/>
</dbReference>
<keyword evidence="6" id="KW-1185">Reference proteome</keyword>
<sequence length="448" mass="49160">MAREQSTHDWLLLSLIPGVSTRTLMKLSTMYASPKEILAVLITEWRHLPLHKTARQWLAEHGHRIEQALSPVLTQTDRWQQQGGVILDWHSPAYPTLLKEIYDPPVVLYALGRTELLQASSAIAVVGSRKATTYGVAMAEQFGYQFAEQGWQVISGLALGVDGAAHQGALNAYQRLQAGSTIAVVATGLDQVYPSAHKRLHEAICNEGCVVSEYALGVVPRANFFPRRNRIISGLSRGIVVVEASRKSGSLVSARCALEQNRDVFAIPGNVTNPQAEGCHLLIQQGAKLATSASDVLQELEYPVFERQAQATGEALPVSLENRTTPIAKEPQQLVLSQEKALHESDVAAGDSVQSDPIQDDHCRDDSVQSDPVQEDPIQDDHCRDDPLLMVMGVEVCTADELIVKTGMSWAELSQKLLMLELTGKIRSTQGGYQRSLEQRNTDRSFSV</sequence>
<comment type="caution">
    <text evidence="5">The sequence shown here is derived from an EMBL/GenBank/DDBJ whole genome shotgun (WGS) entry which is preliminary data.</text>
</comment>
<evidence type="ECO:0000259" key="4">
    <source>
        <dbReference type="Pfam" id="PF17782"/>
    </source>
</evidence>
<dbReference type="InterPro" id="IPR041614">
    <property type="entry name" value="DprA_WH"/>
</dbReference>
<dbReference type="InterPro" id="IPR036388">
    <property type="entry name" value="WH-like_DNA-bd_sf"/>
</dbReference>
<evidence type="ECO:0000256" key="1">
    <source>
        <dbReference type="ARBA" id="ARBA00006525"/>
    </source>
</evidence>
<name>A0ABP7NC62_9GAMM</name>
<evidence type="ECO:0000259" key="3">
    <source>
        <dbReference type="Pfam" id="PF02481"/>
    </source>
</evidence>
<organism evidence="5 6">
    <name type="scientific">Litoribacillus peritrichatus</name>
    <dbReference type="NCBI Taxonomy" id="718191"/>
    <lineage>
        <taxon>Bacteria</taxon>
        <taxon>Pseudomonadati</taxon>
        <taxon>Pseudomonadota</taxon>
        <taxon>Gammaproteobacteria</taxon>
        <taxon>Oceanospirillales</taxon>
        <taxon>Oceanospirillaceae</taxon>
        <taxon>Litoribacillus</taxon>
    </lineage>
</organism>
<dbReference type="Gene3D" id="1.10.10.10">
    <property type="entry name" value="Winged helix-like DNA-binding domain superfamily/Winged helix DNA-binding domain"/>
    <property type="match status" value="1"/>
</dbReference>
<proteinExistence type="inferred from homology"/>
<dbReference type="Proteomes" id="UP001501565">
    <property type="component" value="Unassembled WGS sequence"/>
</dbReference>